<dbReference type="GO" id="GO:0005096">
    <property type="term" value="F:GTPase activator activity"/>
    <property type="evidence" value="ECO:0007669"/>
    <property type="project" value="UniProtKB-KW"/>
</dbReference>
<keyword evidence="5" id="KW-1185">Reference proteome</keyword>
<dbReference type="Gene3D" id="3.80.10.10">
    <property type="entry name" value="Ribonuclease Inhibitor"/>
    <property type="match status" value="1"/>
</dbReference>
<dbReference type="RefSeq" id="XP_044545752.1">
    <property type="nucleotide sequence ID" value="XM_044698171.1"/>
</dbReference>
<dbReference type="InterPro" id="IPR032675">
    <property type="entry name" value="LRR_dom_sf"/>
</dbReference>
<proteinExistence type="predicted"/>
<dbReference type="AlphaFoldDB" id="A0AA88KGB5"/>
<dbReference type="PANTHER" id="PTHR24113:SF12">
    <property type="entry name" value="RAN GTPASE-ACTIVATING PROTEIN 1"/>
    <property type="match status" value="1"/>
</dbReference>
<comment type="caution">
    <text evidence="4">The sequence shown here is derived from an EMBL/GenBank/DDBJ whole genome shotgun (WGS) entry which is preliminary data.</text>
</comment>
<organism evidence="4 5">
    <name type="scientific">Naegleria lovaniensis</name>
    <name type="common">Amoeba</name>
    <dbReference type="NCBI Taxonomy" id="51637"/>
    <lineage>
        <taxon>Eukaryota</taxon>
        <taxon>Discoba</taxon>
        <taxon>Heterolobosea</taxon>
        <taxon>Tetramitia</taxon>
        <taxon>Eutetramitia</taxon>
        <taxon>Vahlkampfiidae</taxon>
        <taxon>Naegleria</taxon>
    </lineage>
</organism>
<reference evidence="4 5" key="1">
    <citation type="journal article" date="2018" name="BMC Genomics">
        <title>The genome of Naegleria lovaniensis, the basis for a comparative approach to unravel pathogenicity factors of the human pathogenic amoeba N. fowleri.</title>
        <authorList>
            <person name="Liechti N."/>
            <person name="Schurch N."/>
            <person name="Bruggmann R."/>
            <person name="Wittwer M."/>
        </authorList>
    </citation>
    <scope>NUCLEOTIDE SEQUENCE [LARGE SCALE GENOMIC DNA]</scope>
    <source>
        <strain evidence="4 5">ATCC 30569</strain>
    </source>
</reference>
<sequence length="625" mass="70413">MKEDQSALACHTRVPQISSLYNFQEDGSDENNIYSISLLSPPTTLHSILHLSSPENVPRVSISLQNISQNSIPSNNGSTDGNNSTDLLRDEILGFEEMVIFAPMAKKHSNIYFTLELGKDDGTEFDDQDAYRDENRYSQFIHHLEDFSSFIHNYQNINYLNLSNCGISDDNVNVLSCLKECRLVRKLNLSRNELGCTSLKYLSEKLLIHEVMNCNLEELLLSHNLIGNLGLVALSKWISHNSTLRILSLNDNNFDFLGVKALCYGMILNNSITTIDVSNNNLKRCHILLSQLVQLCKQLQSISCKNTSIYDPSFDLNLKSSNILHLDIEGNDLGDEIVMKLVSSLMHHHSTIYSLNLKRNKISDQSMESLIKLLKHNSGISILDLRENLLSESSCEVLKQVSSGGATTLLVDTQCSNMVEQHNCPDMKNNSPPISDMEIRHETIHDDTPLNTEKEVVNVQSKSSAKVEQEVISVSLMNPFQDQQENSNIVIVSSTEEEDIVDAFLNSYSPQPKSETRGYQPSPPHIPSMESIEHDQSQLQITSNVKDEGRSPMNLSEFQTPRVKTLSLPISHSPHHRHVDLSQYSISKLRGQYVSSPPTLSSHNHSTFPEMMKNLTTFKTARHEY</sequence>
<keyword evidence="3" id="KW-0677">Repeat</keyword>
<dbReference type="Pfam" id="PF13516">
    <property type="entry name" value="LRR_6"/>
    <property type="match status" value="3"/>
</dbReference>
<gene>
    <name evidence="4" type="ORF">C9374_008129</name>
</gene>
<name>A0AA88KGB5_NAELO</name>
<dbReference type="GO" id="GO:0005829">
    <property type="term" value="C:cytosol"/>
    <property type="evidence" value="ECO:0007669"/>
    <property type="project" value="TreeGrafter"/>
</dbReference>
<evidence type="ECO:0000256" key="3">
    <source>
        <dbReference type="ARBA" id="ARBA00022737"/>
    </source>
</evidence>
<dbReference type="GO" id="GO:0006913">
    <property type="term" value="P:nucleocytoplasmic transport"/>
    <property type="evidence" value="ECO:0007669"/>
    <property type="project" value="TreeGrafter"/>
</dbReference>
<dbReference type="SUPFAM" id="SSF52047">
    <property type="entry name" value="RNI-like"/>
    <property type="match status" value="1"/>
</dbReference>
<dbReference type="GO" id="GO:0048471">
    <property type="term" value="C:perinuclear region of cytoplasm"/>
    <property type="evidence" value="ECO:0007669"/>
    <property type="project" value="TreeGrafter"/>
</dbReference>
<dbReference type="InterPro" id="IPR027038">
    <property type="entry name" value="RanGap"/>
</dbReference>
<protein>
    <submittedName>
        <fullName evidence="4">Uncharacterized protein</fullName>
    </submittedName>
</protein>
<evidence type="ECO:0000256" key="2">
    <source>
        <dbReference type="ARBA" id="ARBA00022614"/>
    </source>
</evidence>
<dbReference type="GeneID" id="68100583"/>
<dbReference type="PANTHER" id="PTHR24113">
    <property type="entry name" value="RAN GTPASE-ACTIVATING PROTEIN 1"/>
    <property type="match status" value="1"/>
</dbReference>
<dbReference type="GO" id="GO:0031267">
    <property type="term" value="F:small GTPase binding"/>
    <property type="evidence" value="ECO:0007669"/>
    <property type="project" value="TreeGrafter"/>
</dbReference>
<dbReference type="Proteomes" id="UP000816034">
    <property type="component" value="Unassembled WGS sequence"/>
</dbReference>
<dbReference type="SMART" id="SM00368">
    <property type="entry name" value="LRR_RI"/>
    <property type="match status" value="7"/>
</dbReference>
<evidence type="ECO:0000313" key="4">
    <source>
        <dbReference type="EMBL" id="KAG2378490.1"/>
    </source>
</evidence>
<dbReference type="InterPro" id="IPR001611">
    <property type="entry name" value="Leu-rich_rpt"/>
</dbReference>
<keyword evidence="2" id="KW-0433">Leucine-rich repeat</keyword>
<keyword evidence="1" id="KW-0343">GTPase activation</keyword>
<evidence type="ECO:0000313" key="5">
    <source>
        <dbReference type="Proteomes" id="UP000816034"/>
    </source>
</evidence>
<accession>A0AA88KGB5</accession>
<dbReference type="PROSITE" id="PS51450">
    <property type="entry name" value="LRR"/>
    <property type="match status" value="1"/>
</dbReference>
<dbReference type="EMBL" id="PYSW02000032">
    <property type="protein sequence ID" value="KAG2378490.1"/>
    <property type="molecule type" value="Genomic_DNA"/>
</dbReference>
<evidence type="ECO:0000256" key="1">
    <source>
        <dbReference type="ARBA" id="ARBA00022468"/>
    </source>
</evidence>
<dbReference type="GO" id="GO:0005634">
    <property type="term" value="C:nucleus"/>
    <property type="evidence" value="ECO:0007669"/>
    <property type="project" value="TreeGrafter"/>
</dbReference>